<name>A0ACC3C495_PYRYE</name>
<dbReference type="EMBL" id="CM020619">
    <property type="protein sequence ID" value="KAK1864923.1"/>
    <property type="molecule type" value="Genomic_DNA"/>
</dbReference>
<keyword evidence="2" id="KW-1185">Reference proteome</keyword>
<sequence>MEVDTTAALEPSPAAADASGATLPPHLERIRSRVEVGLSRPSNTAGTYGANSYTPSGYDNSLSPALFAARLCMAVSVLTDEELVFDMAGLDAPLVNALRRILLAEVPSVAIERVLIRNNTSIVHDEMLAHRLGLVPLRVDIAALEDVPPPADGEDPTTLPYTSANHVVLRLKVRCSDVPGAPPDAPPTVRYKNAHVLSKSLQWTPVGDQAAWLTDGVEPVHDDILLAKLRPGQEIDIEAHAIRGVGRVHAKWSPVATAFYRMLPEVTLRRPLASAEASTLVAACPANVFDLEDVAGRGGGDGFGVSVARPRACTMCRECIRLPELAGAVDLTRRREHFVFSVESSGVRPPVDLFRDALDVLVAKCQVVLDALDEVTGEGGGAGEEAAEVEETGGDEDF</sequence>
<gene>
    <name evidence="1" type="ORF">I4F81_007459</name>
</gene>
<organism evidence="1 2">
    <name type="scientific">Pyropia yezoensis</name>
    <name type="common">Susabi-nori</name>
    <name type="synonym">Porphyra yezoensis</name>
    <dbReference type="NCBI Taxonomy" id="2788"/>
    <lineage>
        <taxon>Eukaryota</taxon>
        <taxon>Rhodophyta</taxon>
        <taxon>Bangiophyceae</taxon>
        <taxon>Bangiales</taxon>
        <taxon>Bangiaceae</taxon>
        <taxon>Pyropia</taxon>
    </lineage>
</organism>
<comment type="caution">
    <text evidence="1">The sequence shown here is derived from an EMBL/GenBank/DDBJ whole genome shotgun (WGS) entry which is preliminary data.</text>
</comment>
<protein>
    <submittedName>
        <fullName evidence="1">Uncharacterized protein</fullName>
    </submittedName>
</protein>
<accession>A0ACC3C495</accession>
<proteinExistence type="predicted"/>
<reference evidence="1" key="1">
    <citation type="submission" date="2019-11" db="EMBL/GenBank/DDBJ databases">
        <title>Nori genome reveals adaptations in red seaweeds to the harsh intertidal environment.</title>
        <authorList>
            <person name="Wang D."/>
            <person name="Mao Y."/>
        </authorList>
    </citation>
    <scope>NUCLEOTIDE SEQUENCE</scope>
    <source>
        <tissue evidence="1">Gametophyte</tissue>
    </source>
</reference>
<dbReference type="Proteomes" id="UP000798662">
    <property type="component" value="Chromosome 2"/>
</dbReference>
<evidence type="ECO:0000313" key="2">
    <source>
        <dbReference type="Proteomes" id="UP000798662"/>
    </source>
</evidence>
<evidence type="ECO:0000313" key="1">
    <source>
        <dbReference type="EMBL" id="KAK1864923.1"/>
    </source>
</evidence>